<comment type="catalytic activity">
    <reaction evidence="4">
        <text>a 2'-deoxyadenosine in DNA + S-adenosyl-L-methionine = an N(6)-methyl-2'-deoxyadenosine in DNA + S-adenosyl-L-homocysteine + H(+)</text>
        <dbReference type="Rhea" id="RHEA:15197"/>
        <dbReference type="Rhea" id="RHEA-COMP:12418"/>
        <dbReference type="Rhea" id="RHEA-COMP:12419"/>
        <dbReference type="ChEBI" id="CHEBI:15378"/>
        <dbReference type="ChEBI" id="CHEBI:57856"/>
        <dbReference type="ChEBI" id="CHEBI:59789"/>
        <dbReference type="ChEBI" id="CHEBI:90615"/>
        <dbReference type="ChEBI" id="CHEBI:90616"/>
        <dbReference type="EC" id="2.1.1.72"/>
    </reaction>
</comment>
<dbReference type="Gene3D" id="3.40.50.300">
    <property type="entry name" value="P-loop containing nucleotide triphosphate hydrolases"/>
    <property type="match status" value="1"/>
</dbReference>
<dbReference type="InterPro" id="IPR027417">
    <property type="entry name" value="P-loop_NTPase"/>
</dbReference>
<sequence>MTPYEEFLCAKVPPAPVLGLPCTLDDVPTHLTDGRPLKEHQRACIAWAVRGGRRALFEKFGLGKSVQQLAILRIITDRTNGRGLIVAPLGVRQEFRRDAALLGIDLCVVRDDADIDAAGDGPRLFLTHYEAVRLGKIDVNRFVAVSLDEAAVLRDFGSDTYQTFLPLFAGVPYRFVATAVPSPNRYKELIHYGAFLGIMDSGQALTRFFQRNSEKAGDLTLYPHKEAEFWEWLHSWAVFLQQPSDLGFSDDGYALPPMEVHWHAVQVDLTAGTTTDDRGQGMLLRDAALGVVDAAREKRLSLDARIAKVAALIDENPGEHVVVWHDLEDERRALEKAIPRIATLSGASPLEQREATIVDFAEGRLARIGLKPSMFGAGTNIQPHCAWAIYAGVGLKFHDFIQSIHRLWRFGQTRPVRIDVIYAETEELVVRDLQRKWKDHDHLTARMSEMIRERGLGSLDTPIITRAMGVPRQEVSGQGWTMVNNDSVLEFANLPENSLDLIVTSIPFGTQYEYCASYHDFGHNDDNDAFWRQMDHLTPHLMRALKPGRMACIHVKDRILFGAVTGQGVPTIEPFSDETVAHFRRHGWQFMSRITVTTDVVRENNQTYRLTYGEMLKDSTKMGAGMPEYVLLFRKPQTDKSKGYADQPVSHTADEYSLARWQVVAHAYWPSSGDRILTADELAELRTDMLPRAFRTATEKHIYDHGAHVEIGERVAARDGGDPRGSLPKTFMALAPASKCPDVWTDITRMRTLNAEQSLDGREKHVCPFQIDIVDRLILKHSMKGELVADPFAGIGTVPARAILQGRRGWGCELNEGYFRDAVRYCAAAEADMAIPTLFDLMQAPSAAAE</sequence>
<evidence type="ECO:0000256" key="3">
    <source>
        <dbReference type="ARBA" id="ARBA00022679"/>
    </source>
</evidence>
<dbReference type="Proteomes" id="UP000234752">
    <property type="component" value="Chromosome eg_2"/>
</dbReference>
<dbReference type="KEGG" id="ncb:C0V82_16325"/>
<dbReference type="SMART" id="SM00487">
    <property type="entry name" value="DEXDc"/>
    <property type="match status" value="1"/>
</dbReference>
<dbReference type="SUPFAM" id="SSF53335">
    <property type="entry name" value="S-adenosyl-L-methionine-dependent methyltransferases"/>
    <property type="match status" value="1"/>
</dbReference>
<evidence type="ECO:0000259" key="5">
    <source>
        <dbReference type="SMART" id="SM00487"/>
    </source>
</evidence>
<dbReference type="REBASE" id="228764">
    <property type="entry name" value="M.NcyTH16ORF16325P"/>
</dbReference>
<dbReference type="GO" id="GO:0008170">
    <property type="term" value="F:N-methyltransferase activity"/>
    <property type="evidence" value="ECO:0007669"/>
    <property type="project" value="InterPro"/>
</dbReference>
<dbReference type="EMBL" id="CP025612">
    <property type="protein sequence ID" value="AUN31995.1"/>
    <property type="molecule type" value="Genomic_DNA"/>
</dbReference>
<keyword evidence="2 6" id="KW-0489">Methyltransferase</keyword>
<evidence type="ECO:0000256" key="4">
    <source>
        <dbReference type="ARBA" id="ARBA00047942"/>
    </source>
</evidence>
<evidence type="ECO:0000256" key="2">
    <source>
        <dbReference type="ARBA" id="ARBA00022603"/>
    </source>
</evidence>
<dbReference type="InterPro" id="IPR001091">
    <property type="entry name" value="RM_Methyltransferase"/>
</dbReference>
<evidence type="ECO:0000313" key="7">
    <source>
        <dbReference type="Proteomes" id="UP000234752"/>
    </source>
</evidence>
<keyword evidence="3" id="KW-0808">Transferase</keyword>
<dbReference type="RefSeq" id="WP_102113549.1">
    <property type="nucleotide sequence ID" value="NZ_BMGN01000012.1"/>
</dbReference>
<dbReference type="GO" id="GO:0032259">
    <property type="term" value="P:methylation"/>
    <property type="evidence" value="ECO:0007669"/>
    <property type="project" value="UniProtKB-KW"/>
</dbReference>
<dbReference type="Gene3D" id="3.40.50.10810">
    <property type="entry name" value="Tandem AAA-ATPase domain"/>
    <property type="match status" value="1"/>
</dbReference>
<dbReference type="GO" id="GO:0009007">
    <property type="term" value="F:site-specific DNA-methyltransferase (adenine-specific) activity"/>
    <property type="evidence" value="ECO:0007669"/>
    <property type="project" value="UniProtKB-EC"/>
</dbReference>
<accession>A0A2K9NI67</accession>
<dbReference type="EC" id="2.1.1.72" evidence="1"/>
<feature type="domain" description="Helicase ATP-binding" evidence="5">
    <location>
        <begin position="33"/>
        <end position="211"/>
    </location>
</feature>
<dbReference type="PRINTS" id="PR00508">
    <property type="entry name" value="S21N4MTFRASE"/>
</dbReference>
<dbReference type="InterPro" id="IPR029063">
    <property type="entry name" value="SAM-dependent_MTases_sf"/>
</dbReference>
<proteinExistence type="predicted"/>
<dbReference type="Gene3D" id="3.40.50.150">
    <property type="entry name" value="Vaccinia Virus protein VP39"/>
    <property type="match status" value="1"/>
</dbReference>
<gene>
    <name evidence="6" type="ORF">C0V82_16325</name>
</gene>
<keyword evidence="7" id="KW-1185">Reference proteome</keyword>
<evidence type="ECO:0000313" key="6">
    <source>
        <dbReference type="EMBL" id="AUN31995.1"/>
    </source>
</evidence>
<name>A0A2K9NI67_9PROT</name>
<protein>
    <recommendedName>
        <fullName evidence="1">site-specific DNA-methyltransferase (adenine-specific)</fullName>
        <ecNumber evidence="1">2.1.1.72</ecNumber>
    </recommendedName>
</protein>
<dbReference type="InterPro" id="IPR038718">
    <property type="entry name" value="SNF2-like_sf"/>
</dbReference>
<organism evidence="6 7">
    <name type="scientific">Niveispirillum cyanobacteriorum</name>
    <dbReference type="NCBI Taxonomy" id="1612173"/>
    <lineage>
        <taxon>Bacteria</taxon>
        <taxon>Pseudomonadati</taxon>
        <taxon>Pseudomonadota</taxon>
        <taxon>Alphaproteobacteria</taxon>
        <taxon>Rhodospirillales</taxon>
        <taxon>Azospirillaceae</taxon>
        <taxon>Niveispirillum</taxon>
    </lineage>
</organism>
<dbReference type="SUPFAM" id="SSF52540">
    <property type="entry name" value="P-loop containing nucleoside triphosphate hydrolases"/>
    <property type="match status" value="2"/>
</dbReference>
<dbReference type="AlphaFoldDB" id="A0A2K9NI67"/>
<dbReference type="InterPro" id="IPR014001">
    <property type="entry name" value="Helicase_ATP-bd"/>
</dbReference>
<dbReference type="Pfam" id="PF01555">
    <property type="entry name" value="N6_N4_Mtase"/>
    <property type="match status" value="1"/>
</dbReference>
<dbReference type="InterPro" id="IPR002941">
    <property type="entry name" value="DNA_methylase_N4/N6"/>
</dbReference>
<dbReference type="OrthoDB" id="9800801at2"/>
<evidence type="ECO:0000256" key="1">
    <source>
        <dbReference type="ARBA" id="ARBA00011900"/>
    </source>
</evidence>
<dbReference type="GO" id="GO:0003677">
    <property type="term" value="F:DNA binding"/>
    <property type="evidence" value="ECO:0007669"/>
    <property type="project" value="InterPro"/>
</dbReference>
<reference evidence="6 7" key="1">
    <citation type="submission" date="2017-12" db="EMBL/GenBank/DDBJ databases">
        <title>Genomes of bacteria within cyanobacterial aggregates.</title>
        <authorList>
            <person name="Cai H."/>
        </authorList>
    </citation>
    <scope>NUCLEOTIDE SEQUENCE [LARGE SCALE GENOMIC DNA]</scope>
    <source>
        <strain evidence="6 7">TH16</strain>
    </source>
</reference>